<evidence type="ECO:0000313" key="2">
    <source>
        <dbReference type="EMBL" id="CAF1535448.1"/>
    </source>
</evidence>
<reference evidence="2" key="1">
    <citation type="submission" date="2021-02" db="EMBL/GenBank/DDBJ databases">
        <authorList>
            <person name="Nowell W R."/>
        </authorList>
    </citation>
    <scope>NUCLEOTIDE SEQUENCE</scope>
</reference>
<sequence>MDGNWLLQTFNKICASLMKKYSYEKQYELLLEASDVTEEEILQPKSFHTTRFVSSQLRVYETMFRDWSTFYYLQEEEDKIMTFNHGNVSTRTRQKVSVQQTGDKDTGSIKLEEIKSSDFVSSLSVQQVNRYPWEYDDSIEYLKERLTEYGILLRTLDIKSTQEVEYSQEFQADRSVNSPAEGEVKMDDDEEDEMTIQQQQSTTFMEQHYHELLQFEFKQFSLMKRGTDYDLDDSTERACGKLIELCHYLVEAISKRFQDLPEIFITMKNCLDVGRLYHVFLNECYTYRKSTAISRYSKEAI</sequence>
<dbReference type="EMBL" id="CAJNOQ010025254">
    <property type="protein sequence ID" value="CAF1535448.1"/>
    <property type="molecule type" value="Genomic_DNA"/>
</dbReference>
<protein>
    <submittedName>
        <fullName evidence="2">Uncharacterized protein</fullName>
    </submittedName>
</protein>
<organism evidence="2 4">
    <name type="scientific">Didymodactylos carnosus</name>
    <dbReference type="NCBI Taxonomy" id="1234261"/>
    <lineage>
        <taxon>Eukaryota</taxon>
        <taxon>Metazoa</taxon>
        <taxon>Spiralia</taxon>
        <taxon>Gnathifera</taxon>
        <taxon>Rotifera</taxon>
        <taxon>Eurotatoria</taxon>
        <taxon>Bdelloidea</taxon>
        <taxon>Philodinida</taxon>
        <taxon>Philodinidae</taxon>
        <taxon>Didymodactylos</taxon>
    </lineage>
</organism>
<feature type="compositionally biased region" description="Polar residues" evidence="1">
    <location>
        <begin position="169"/>
        <end position="178"/>
    </location>
</feature>
<dbReference type="AlphaFoldDB" id="A0A815VVM1"/>
<feature type="region of interest" description="Disordered" evidence="1">
    <location>
        <begin position="169"/>
        <end position="190"/>
    </location>
</feature>
<evidence type="ECO:0000313" key="4">
    <source>
        <dbReference type="Proteomes" id="UP000663829"/>
    </source>
</evidence>
<dbReference type="OrthoDB" id="9993828at2759"/>
<proteinExistence type="predicted"/>
<dbReference type="Proteomes" id="UP000681722">
    <property type="component" value="Unassembled WGS sequence"/>
</dbReference>
<comment type="caution">
    <text evidence="2">The sequence shown here is derived from an EMBL/GenBank/DDBJ whole genome shotgun (WGS) entry which is preliminary data.</text>
</comment>
<accession>A0A815VVM1</accession>
<gene>
    <name evidence="2" type="ORF">GPM918_LOCUS38306</name>
    <name evidence="3" type="ORF">SRO942_LOCUS39119</name>
</gene>
<evidence type="ECO:0000256" key="1">
    <source>
        <dbReference type="SAM" id="MobiDB-lite"/>
    </source>
</evidence>
<dbReference type="Proteomes" id="UP000663829">
    <property type="component" value="Unassembled WGS sequence"/>
</dbReference>
<keyword evidence="4" id="KW-1185">Reference proteome</keyword>
<name>A0A815VVM1_9BILA</name>
<dbReference type="EMBL" id="CAJOBC010090856">
    <property type="protein sequence ID" value="CAF4395158.1"/>
    <property type="molecule type" value="Genomic_DNA"/>
</dbReference>
<evidence type="ECO:0000313" key="3">
    <source>
        <dbReference type="EMBL" id="CAF4395158.1"/>
    </source>
</evidence>